<dbReference type="GO" id="GO:0016616">
    <property type="term" value="F:oxidoreductase activity, acting on the CH-OH group of donors, NAD or NADP as acceptor"/>
    <property type="evidence" value="ECO:0007669"/>
    <property type="project" value="UniProtKB-ARBA"/>
</dbReference>
<proteinExistence type="inferred from homology"/>
<dbReference type="AlphaFoldDB" id="A0AAW2YKN9"/>
<dbReference type="GO" id="GO:0050664">
    <property type="term" value="F:oxidoreductase activity, acting on NAD(P)H, oxygen as acceptor"/>
    <property type="evidence" value="ECO:0007669"/>
    <property type="project" value="TreeGrafter"/>
</dbReference>
<dbReference type="InterPro" id="IPR036291">
    <property type="entry name" value="NAD(P)-bd_dom_sf"/>
</dbReference>
<gene>
    <name evidence="3" type="ORF">AKO1_006080</name>
</gene>
<dbReference type="EMBL" id="JAOPGA020000059">
    <property type="protein sequence ID" value="KAL0476602.1"/>
    <property type="molecule type" value="Genomic_DNA"/>
</dbReference>
<organism evidence="3 4">
    <name type="scientific">Acrasis kona</name>
    <dbReference type="NCBI Taxonomy" id="1008807"/>
    <lineage>
        <taxon>Eukaryota</taxon>
        <taxon>Discoba</taxon>
        <taxon>Heterolobosea</taxon>
        <taxon>Tetramitia</taxon>
        <taxon>Eutetramitia</taxon>
        <taxon>Acrasidae</taxon>
        <taxon>Acrasis</taxon>
    </lineage>
</organism>
<dbReference type="InterPro" id="IPR002347">
    <property type="entry name" value="SDR_fam"/>
</dbReference>
<protein>
    <submittedName>
        <fullName evidence="3">Uncharacterized protein</fullName>
    </submittedName>
</protein>
<evidence type="ECO:0000256" key="2">
    <source>
        <dbReference type="ARBA" id="ARBA00023002"/>
    </source>
</evidence>
<keyword evidence="4" id="KW-1185">Reference proteome</keyword>
<evidence type="ECO:0000313" key="3">
    <source>
        <dbReference type="EMBL" id="KAL0476602.1"/>
    </source>
</evidence>
<dbReference type="PANTHER" id="PTHR43008">
    <property type="entry name" value="BENZIL REDUCTASE"/>
    <property type="match status" value="1"/>
</dbReference>
<comment type="similarity">
    <text evidence="1">Belongs to the short-chain dehydrogenases/reductases (SDR) family.</text>
</comment>
<comment type="caution">
    <text evidence="3">The sequence shown here is derived from an EMBL/GenBank/DDBJ whole genome shotgun (WGS) entry which is preliminary data.</text>
</comment>
<sequence length="285" mass="31103">MGKSSTPAIAVDNVAVITGSASGIGLAVAKHLASKGMKIYIVDSNEALIENAKSEVVAKASSESNVRAAVADVTKIEEIEKVCRDASEWGFVTFVMNNAAIQQGGGTFENIAQWRKLLDVNLYGVLNGVQTFVPYLIQQKRPAIIVNTGSKQGITNPPGNGAYNVSKSAVKTLTEHLAYELRSQETNITAHLLVPGYTWTGMTGANSGKDKPNSAWNAEQVAEFLLQSIDAGDFYIICPDNDVDRKLDEARMQWAADDIIQNRSALSRWDPKYKQQFEDYVKSRK</sequence>
<dbReference type="Gene3D" id="3.40.50.720">
    <property type="entry name" value="NAD(P)-binding Rossmann-like Domain"/>
    <property type="match status" value="1"/>
</dbReference>
<dbReference type="PROSITE" id="PS00061">
    <property type="entry name" value="ADH_SHORT"/>
    <property type="match status" value="1"/>
</dbReference>
<dbReference type="PANTHER" id="PTHR43008:SF7">
    <property type="entry name" value="SHORT CHAIN DEHYDROGENASE_REDUCTASE (AFU_ORTHOLOGUE AFUA_2G00830)"/>
    <property type="match status" value="1"/>
</dbReference>
<evidence type="ECO:0000313" key="4">
    <source>
        <dbReference type="Proteomes" id="UP001431209"/>
    </source>
</evidence>
<dbReference type="SUPFAM" id="SSF51735">
    <property type="entry name" value="NAD(P)-binding Rossmann-fold domains"/>
    <property type="match status" value="1"/>
</dbReference>
<reference evidence="3 4" key="1">
    <citation type="submission" date="2024-03" db="EMBL/GenBank/DDBJ databases">
        <title>The Acrasis kona genome and developmental transcriptomes reveal deep origins of eukaryotic multicellular pathways.</title>
        <authorList>
            <person name="Sheikh S."/>
            <person name="Fu C.-J."/>
            <person name="Brown M.W."/>
            <person name="Baldauf S.L."/>
        </authorList>
    </citation>
    <scope>NUCLEOTIDE SEQUENCE [LARGE SCALE GENOMIC DNA]</scope>
    <source>
        <strain evidence="3 4">ATCC MYA-3509</strain>
    </source>
</reference>
<accession>A0AAW2YKN9</accession>
<dbReference type="PRINTS" id="PR00081">
    <property type="entry name" value="GDHRDH"/>
</dbReference>
<keyword evidence="2" id="KW-0560">Oxidoreductase</keyword>
<dbReference type="Proteomes" id="UP001431209">
    <property type="component" value="Unassembled WGS sequence"/>
</dbReference>
<dbReference type="InterPro" id="IPR020904">
    <property type="entry name" value="Sc_DH/Rdtase_CS"/>
</dbReference>
<dbReference type="Pfam" id="PF00106">
    <property type="entry name" value="adh_short"/>
    <property type="match status" value="1"/>
</dbReference>
<evidence type="ECO:0000256" key="1">
    <source>
        <dbReference type="ARBA" id="ARBA00006484"/>
    </source>
</evidence>
<name>A0AAW2YKN9_9EUKA</name>
<dbReference type="CDD" id="cd05233">
    <property type="entry name" value="SDR_c"/>
    <property type="match status" value="1"/>
</dbReference>